<dbReference type="GO" id="GO:0005886">
    <property type="term" value="C:plasma membrane"/>
    <property type="evidence" value="ECO:0007669"/>
    <property type="project" value="UniProtKB-SubCell"/>
</dbReference>
<dbReference type="OrthoDB" id="2381682at2"/>
<evidence type="ECO:0000313" key="8">
    <source>
        <dbReference type="EMBL" id="PYY27161.1"/>
    </source>
</evidence>
<dbReference type="InterPro" id="IPR015414">
    <property type="entry name" value="TMEM64"/>
</dbReference>
<organism evidence="8 9">
    <name type="scientific">Paenibacillus illinoisensis</name>
    <dbReference type="NCBI Taxonomy" id="59845"/>
    <lineage>
        <taxon>Bacteria</taxon>
        <taxon>Bacillati</taxon>
        <taxon>Bacillota</taxon>
        <taxon>Bacilli</taxon>
        <taxon>Bacillales</taxon>
        <taxon>Paenibacillaceae</taxon>
        <taxon>Paenibacillus</taxon>
    </lineage>
</organism>
<keyword evidence="8" id="KW-0378">Hydrolase</keyword>
<keyword evidence="5 6" id="KW-0472">Membrane</keyword>
<keyword evidence="2 6" id="KW-1003">Cell membrane</keyword>
<feature type="transmembrane region" description="Helical" evidence="6">
    <location>
        <begin position="67"/>
        <end position="89"/>
    </location>
</feature>
<proteinExistence type="inferred from homology"/>
<keyword evidence="4 6" id="KW-1133">Transmembrane helix</keyword>
<reference evidence="8 9" key="1">
    <citation type="submission" date="2018-01" db="EMBL/GenBank/DDBJ databases">
        <title>Genome sequence of the PGP bacterium Paenibacillus illinoisensis E3.</title>
        <authorList>
            <person name="Rolli E."/>
            <person name="Marasco R."/>
            <person name="Bessem C."/>
            <person name="Michoud G."/>
            <person name="Gaiarsa S."/>
            <person name="Borin S."/>
            <person name="Daffonchio D."/>
        </authorList>
    </citation>
    <scope>NUCLEOTIDE SEQUENCE [LARGE SCALE GENOMIC DNA]</scope>
    <source>
        <strain evidence="8 9">E3</strain>
    </source>
</reference>
<protein>
    <recommendedName>
        <fullName evidence="6">TVP38/TMEM64 family membrane protein</fullName>
    </recommendedName>
</protein>
<dbReference type="Pfam" id="PF09335">
    <property type="entry name" value="VTT_dom"/>
    <property type="match status" value="1"/>
</dbReference>
<sequence>MKKWIIFGANLIMFILIFSKRDSLYAWIAGENTPSFPLMFLVVTMLAIFPVVPFGIVGGVIGAKYGVVWGSVLNVATSTLAASIVYVLAKSSLHSWGSRIIRKFTFLNELHTTSSQRLFWTILFARIIPFFPAAAINIYAGVFHLNFRIFILATCIGKIPAMIAFAYIGHEFWNNGTRLVQVSLVYASFLLLVFIVNRIFLRHKE</sequence>
<dbReference type="PANTHER" id="PTHR12677">
    <property type="entry name" value="GOLGI APPARATUS MEMBRANE PROTEIN TVP38-RELATED"/>
    <property type="match status" value="1"/>
</dbReference>
<feature type="transmembrane region" description="Helical" evidence="6">
    <location>
        <begin position="35"/>
        <end position="60"/>
    </location>
</feature>
<feature type="transmembrane region" description="Helical" evidence="6">
    <location>
        <begin position="180"/>
        <end position="201"/>
    </location>
</feature>
<evidence type="ECO:0000259" key="7">
    <source>
        <dbReference type="Pfam" id="PF09335"/>
    </source>
</evidence>
<accession>A0A2W0CU44</accession>
<dbReference type="AlphaFoldDB" id="A0A2W0CU44"/>
<evidence type="ECO:0000256" key="6">
    <source>
        <dbReference type="RuleBase" id="RU366058"/>
    </source>
</evidence>
<comment type="subcellular location">
    <subcellularLocation>
        <location evidence="1 6">Cell membrane</location>
        <topology evidence="1 6">Multi-pass membrane protein</topology>
    </subcellularLocation>
</comment>
<evidence type="ECO:0000256" key="5">
    <source>
        <dbReference type="ARBA" id="ARBA00023136"/>
    </source>
</evidence>
<feature type="domain" description="VTT" evidence="7">
    <location>
        <begin position="52"/>
        <end position="170"/>
    </location>
</feature>
<evidence type="ECO:0000256" key="4">
    <source>
        <dbReference type="ARBA" id="ARBA00022989"/>
    </source>
</evidence>
<dbReference type="Proteomes" id="UP000247459">
    <property type="component" value="Unassembled WGS sequence"/>
</dbReference>
<evidence type="ECO:0000256" key="2">
    <source>
        <dbReference type="ARBA" id="ARBA00022475"/>
    </source>
</evidence>
<gene>
    <name evidence="8" type="ORF">PIL02S_04660</name>
</gene>
<evidence type="ECO:0000313" key="9">
    <source>
        <dbReference type="Proteomes" id="UP000247459"/>
    </source>
</evidence>
<dbReference type="PANTHER" id="PTHR12677:SF59">
    <property type="entry name" value="GOLGI APPARATUS MEMBRANE PROTEIN TVP38-RELATED"/>
    <property type="match status" value="1"/>
</dbReference>
<dbReference type="InterPro" id="IPR032816">
    <property type="entry name" value="VTT_dom"/>
</dbReference>
<comment type="caution">
    <text evidence="8">The sequence shown here is derived from an EMBL/GenBank/DDBJ whole genome shotgun (WGS) entry which is preliminary data.</text>
</comment>
<dbReference type="EMBL" id="PRLG01000022">
    <property type="protein sequence ID" value="PYY27161.1"/>
    <property type="molecule type" value="Genomic_DNA"/>
</dbReference>
<dbReference type="GO" id="GO:0016787">
    <property type="term" value="F:hydrolase activity"/>
    <property type="evidence" value="ECO:0007669"/>
    <property type="project" value="UniProtKB-KW"/>
</dbReference>
<feature type="transmembrane region" description="Helical" evidence="6">
    <location>
        <begin position="118"/>
        <end position="142"/>
    </location>
</feature>
<dbReference type="RefSeq" id="WP_110821634.1">
    <property type="nucleotide sequence ID" value="NZ_PRLG01000022.1"/>
</dbReference>
<name>A0A2W0CU44_9BACL</name>
<comment type="similarity">
    <text evidence="6">Belongs to the TVP38/TMEM64 family.</text>
</comment>
<evidence type="ECO:0000256" key="1">
    <source>
        <dbReference type="ARBA" id="ARBA00004651"/>
    </source>
</evidence>
<feature type="transmembrane region" description="Helical" evidence="6">
    <location>
        <begin position="149"/>
        <end position="168"/>
    </location>
</feature>
<keyword evidence="3 6" id="KW-0812">Transmembrane</keyword>
<evidence type="ECO:0000256" key="3">
    <source>
        <dbReference type="ARBA" id="ARBA00022692"/>
    </source>
</evidence>